<protein>
    <submittedName>
        <fullName evidence="2">Cxxc_20_cxxc protein</fullName>
    </submittedName>
</protein>
<dbReference type="InterPro" id="IPR026369">
    <property type="entry name" value="CxxC_20_CxxC"/>
</dbReference>
<dbReference type="Proteomes" id="UP000187608">
    <property type="component" value="Unassembled WGS sequence"/>
</dbReference>
<organism evidence="2 3">
    <name type="scientific">Salimicrobium flavidum</name>
    <dbReference type="NCBI Taxonomy" id="570947"/>
    <lineage>
        <taxon>Bacteria</taxon>
        <taxon>Bacillati</taxon>
        <taxon>Bacillota</taxon>
        <taxon>Bacilli</taxon>
        <taxon>Bacillales</taxon>
        <taxon>Bacillaceae</taxon>
        <taxon>Salimicrobium</taxon>
    </lineage>
</organism>
<keyword evidence="1" id="KW-0472">Membrane</keyword>
<name>A0A1N7J9Q3_9BACI</name>
<dbReference type="RefSeq" id="WP_076558448.1">
    <property type="nucleotide sequence ID" value="NZ_FTOC01000004.1"/>
</dbReference>
<keyword evidence="3" id="KW-1185">Reference proteome</keyword>
<dbReference type="AlphaFoldDB" id="A0A1N7J9Q3"/>
<gene>
    <name evidence="2" type="ORF">SAMN05421687_104232</name>
</gene>
<sequence length="100" mass="11532">MKSTAVRVCQNCGEKWSVWETWKKELSFKDKECNHCGEKQYMTAATKWLNVIWCILSVVIVLQVKEKTSVPLSFIFPVVLFLFSVGSSSLIRLSNEKQEI</sequence>
<dbReference type="EMBL" id="FTOC01000004">
    <property type="protein sequence ID" value="SIS46072.1"/>
    <property type="molecule type" value="Genomic_DNA"/>
</dbReference>
<keyword evidence="1" id="KW-1133">Transmembrane helix</keyword>
<feature type="transmembrane region" description="Helical" evidence="1">
    <location>
        <begin position="48"/>
        <end position="64"/>
    </location>
</feature>
<evidence type="ECO:0000313" key="2">
    <source>
        <dbReference type="EMBL" id="SIS46072.1"/>
    </source>
</evidence>
<dbReference type="NCBIfam" id="TIGR04104">
    <property type="entry name" value="cxxc_20_cxxc"/>
    <property type="match status" value="1"/>
</dbReference>
<proteinExistence type="predicted"/>
<dbReference type="OrthoDB" id="2418141at2"/>
<keyword evidence="1" id="KW-0812">Transmembrane</keyword>
<feature type="transmembrane region" description="Helical" evidence="1">
    <location>
        <begin position="70"/>
        <end position="91"/>
    </location>
</feature>
<evidence type="ECO:0000313" key="3">
    <source>
        <dbReference type="Proteomes" id="UP000187608"/>
    </source>
</evidence>
<evidence type="ECO:0000256" key="1">
    <source>
        <dbReference type="SAM" id="Phobius"/>
    </source>
</evidence>
<reference evidence="3" key="1">
    <citation type="submission" date="2017-01" db="EMBL/GenBank/DDBJ databases">
        <authorList>
            <person name="Varghese N."/>
            <person name="Submissions S."/>
        </authorList>
    </citation>
    <scope>NUCLEOTIDE SEQUENCE [LARGE SCALE GENOMIC DNA]</scope>
    <source>
        <strain evidence="3">DSM 23127</strain>
    </source>
</reference>
<accession>A0A1N7J9Q3</accession>